<dbReference type="AlphaFoldDB" id="A0A218W922"/>
<keyword evidence="1" id="KW-1133">Transmembrane helix</keyword>
<keyword evidence="1" id="KW-0812">Transmembrane</keyword>
<dbReference type="InterPro" id="IPR004158">
    <property type="entry name" value="DUF247_pln"/>
</dbReference>
<dbReference type="Proteomes" id="UP000197138">
    <property type="component" value="Unassembled WGS sequence"/>
</dbReference>
<evidence type="ECO:0000313" key="2">
    <source>
        <dbReference type="EMBL" id="OWM68989.1"/>
    </source>
</evidence>
<sequence length="244" mass="28815">MKWKIEPLKWRADQGPSSEDPSLLPHPRFEAINYSLARVHRRLEERQATRMSTQRRKPCCSIFRLPTTLRGINRKFEEPEIVSIGPYQRGKAHLLDFEEHKWFFLELFLARGLENLRDYIEDMTQMMEKQMRDCCSEPVLMSSGDFVEMMLLDGCFVTSWIITRFSQDEILVANLFNKLGKSLVFNVHNRYLSEQFRNIKSFYCSNWATMMRTYFCSLWSFISVFSAFLIILFTAVQTVIAVIS</sequence>
<dbReference type="EMBL" id="MTKT01004939">
    <property type="protein sequence ID" value="OWM68989.1"/>
    <property type="molecule type" value="Genomic_DNA"/>
</dbReference>
<dbReference type="PANTHER" id="PTHR31170">
    <property type="entry name" value="BNAC04G53230D PROTEIN"/>
    <property type="match status" value="1"/>
</dbReference>
<evidence type="ECO:0000256" key="1">
    <source>
        <dbReference type="SAM" id="Phobius"/>
    </source>
</evidence>
<organism evidence="2">
    <name type="scientific">Punica granatum</name>
    <name type="common">Pomegranate</name>
    <dbReference type="NCBI Taxonomy" id="22663"/>
    <lineage>
        <taxon>Eukaryota</taxon>
        <taxon>Viridiplantae</taxon>
        <taxon>Streptophyta</taxon>
        <taxon>Embryophyta</taxon>
        <taxon>Tracheophyta</taxon>
        <taxon>Spermatophyta</taxon>
        <taxon>Magnoliopsida</taxon>
        <taxon>eudicotyledons</taxon>
        <taxon>Gunneridae</taxon>
        <taxon>Pentapetalae</taxon>
        <taxon>rosids</taxon>
        <taxon>malvids</taxon>
        <taxon>Myrtales</taxon>
        <taxon>Lythraceae</taxon>
        <taxon>Punica</taxon>
    </lineage>
</organism>
<name>A0A218W922_PUNGR</name>
<protein>
    <submittedName>
        <fullName evidence="2">Uncharacterized protein</fullName>
    </submittedName>
</protein>
<dbReference type="Pfam" id="PF03140">
    <property type="entry name" value="DUF247"/>
    <property type="match status" value="1"/>
</dbReference>
<proteinExistence type="predicted"/>
<keyword evidence="1" id="KW-0472">Membrane</keyword>
<feature type="transmembrane region" description="Helical" evidence="1">
    <location>
        <begin position="218"/>
        <end position="243"/>
    </location>
</feature>
<comment type="caution">
    <text evidence="2">The sequence shown here is derived from an EMBL/GenBank/DDBJ whole genome shotgun (WGS) entry which is preliminary data.</text>
</comment>
<reference evidence="2" key="1">
    <citation type="submission" date="2017-06" db="EMBL/GenBank/DDBJ databases">
        <title>The pomegranate genome and the genomics of punicalagin biosynthesis.</title>
        <authorList>
            <person name="Xu C."/>
        </authorList>
    </citation>
    <scope>NUCLEOTIDE SEQUENCE [LARGE SCALE GENOMIC DNA]</scope>
    <source>
        <tissue evidence="2">Fresh leaf</tissue>
    </source>
</reference>
<accession>A0A218W922</accession>
<gene>
    <name evidence="2" type="ORF">CDL15_Pgr025176</name>
</gene>